<dbReference type="PROSITE" id="PS00041">
    <property type="entry name" value="HTH_ARAC_FAMILY_1"/>
    <property type="match status" value="1"/>
</dbReference>
<keyword evidence="1" id="KW-0805">Transcription regulation</keyword>
<evidence type="ECO:0000256" key="3">
    <source>
        <dbReference type="ARBA" id="ARBA00023163"/>
    </source>
</evidence>
<dbReference type="InterPro" id="IPR009057">
    <property type="entry name" value="Homeodomain-like_sf"/>
</dbReference>
<gene>
    <name evidence="5" type="ORF">LOC71_01825</name>
</gene>
<dbReference type="SMART" id="SM00342">
    <property type="entry name" value="HTH_ARAC"/>
    <property type="match status" value="1"/>
</dbReference>
<reference evidence="5" key="1">
    <citation type="submission" date="2021-11" db="EMBL/GenBank/DDBJ databases">
        <title>Genome sequence.</title>
        <authorList>
            <person name="Sun Q."/>
        </authorList>
    </citation>
    <scope>NUCLEOTIDE SEQUENCE</scope>
    <source>
        <strain evidence="5">JC740</strain>
    </source>
</reference>
<dbReference type="Proteomes" id="UP001430306">
    <property type="component" value="Unassembled WGS sequence"/>
</dbReference>
<dbReference type="SUPFAM" id="SSF46689">
    <property type="entry name" value="Homeodomain-like"/>
    <property type="match status" value="2"/>
</dbReference>
<dbReference type="PROSITE" id="PS01124">
    <property type="entry name" value="HTH_ARAC_FAMILY_2"/>
    <property type="match status" value="1"/>
</dbReference>
<dbReference type="EMBL" id="JAJKFW010000003">
    <property type="protein sequence ID" value="MCC9640994.1"/>
    <property type="molecule type" value="Genomic_DNA"/>
</dbReference>
<dbReference type="PANTHER" id="PTHR46796:SF13">
    <property type="entry name" value="HTH-TYPE TRANSCRIPTIONAL ACTIVATOR RHAS"/>
    <property type="match status" value="1"/>
</dbReference>
<name>A0ABS8NBU2_9BACT</name>
<dbReference type="RefSeq" id="WP_230270805.1">
    <property type="nucleotide sequence ID" value="NZ_JAJKFW010000003.1"/>
</dbReference>
<dbReference type="Pfam" id="PF08448">
    <property type="entry name" value="PAS_4"/>
    <property type="match status" value="1"/>
</dbReference>
<organism evidence="5 6">
    <name type="scientific">Rhodopirellula halodulae</name>
    <dbReference type="NCBI Taxonomy" id="2894198"/>
    <lineage>
        <taxon>Bacteria</taxon>
        <taxon>Pseudomonadati</taxon>
        <taxon>Planctomycetota</taxon>
        <taxon>Planctomycetia</taxon>
        <taxon>Pirellulales</taxon>
        <taxon>Pirellulaceae</taxon>
        <taxon>Rhodopirellula</taxon>
    </lineage>
</organism>
<evidence type="ECO:0000256" key="2">
    <source>
        <dbReference type="ARBA" id="ARBA00023125"/>
    </source>
</evidence>
<dbReference type="InterPro" id="IPR050204">
    <property type="entry name" value="AraC_XylS_family_regulators"/>
</dbReference>
<dbReference type="InterPro" id="IPR035965">
    <property type="entry name" value="PAS-like_dom_sf"/>
</dbReference>
<keyword evidence="3" id="KW-0804">Transcription</keyword>
<dbReference type="PANTHER" id="PTHR46796">
    <property type="entry name" value="HTH-TYPE TRANSCRIPTIONAL ACTIVATOR RHAS-RELATED"/>
    <property type="match status" value="1"/>
</dbReference>
<dbReference type="Pfam" id="PF12833">
    <property type="entry name" value="HTH_18"/>
    <property type="match status" value="1"/>
</dbReference>
<dbReference type="InterPro" id="IPR018062">
    <property type="entry name" value="HTH_AraC-typ_CS"/>
</dbReference>
<proteinExistence type="predicted"/>
<dbReference type="Gene3D" id="3.30.450.20">
    <property type="entry name" value="PAS domain"/>
    <property type="match status" value="1"/>
</dbReference>
<evidence type="ECO:0000259" key="4">
    <source>
        <dbReference type="PROSITE" id="PS01124"/>
    </source>
</evidence>
<keyword evidence="6" id="KW-1185">Reference proteome</keyword>
<evidence type="ECO:0000313" key="6">
    <source>
        <dbReference type="Proteomes" id="UP001430306"/>
    </source>
</evidence>
<accession>A0ABS8NBU2</accession>
<keyword evidence="2" id="KW-0238">DNA-binding</keyword>
<sequence length="259" mass="29380">MNSPVTPLADAALSEWRQQVFGSIVNPMACFDLFDFLPQIYMYVKSADGRYLRGNRVMCRVIGVEDESCIIGRSDFDFFPPAIATQYVEEDRRVIASREALTDQIWLVPDSRGVPQIYSCHKVPLLDARGNVVALAGVKRRYQDADAPESGHLRLVKVVQFVSNFYGDPISVADLAEQANLSASQLHREFMRRFQITPNQYIREVRVGVARYLLETTEEPIGAIAANTGFYDQSHLTRQFKMSTGVTPTEYRRQYSPLQ</sequence>
<dbReference type="InterPro" id="IPR013656">
    <property type="entry name" value="PAS_4"/>
</dbReference>
<evidence type="ECO:0000256" key="1">
    <source>
        <dbReference type="ARBA" id="ARBA00023015"/>
    </source>
</evidence>
<dbReference type="SUPFAM" id="SSF55785">
    <property type="entry name" value="PYP-like sensor domain (PAS domain)"/>
    <property type="match status" value="1"/>
</dbReference>
<dbReference type="InterPro" id="IPR018060">
    <property type="entry name" value="HTH_AraC"/>
</dbReference>
<feature type="domain" description="HTH araC/xylS-type" evidence="4">
    <location>
        <begin position="156"/>
        <end position="254"/>
    </location>
</feature>
<protein>
    <submittedName>
        <fullName evidence="5">AraC family transcriptional regulator</fullName>
    </submittedName>
</protein>
<dbReference type="Gene3D" id="1.10.10.60">
    <property type="entry name" value="Homeodomain-like"/>
    <property type="match status" value="1"/>
</dbReference>
<evidence type="ECO:0000313" key="5">
    <source>
        <dbReference type="EMBL" id="MCC9640994.1"/>
    </source>
</evidence>
<comment type="caution">
    <text evidence="5">The sequence shown here is derived from an EMBL/GenBank/DDBJ whole genome shotgun (WGS) entry which is preliminary data.</text>
</comment>